<dbReference type="GO" id="GO:0022857">
    <property type="term" value="F:transmembrane transporter activity"/>
    <property type="evidence" value="ECO:0007669"/>
    <property type="project" value="InterPro"/>
</dbReference>
<evidence type="ECO:0000313" key="8">
    <source>
        <dbReference type="Proteomes" id="UP000093355"/>
    </source>
</evidence>
<protein>
    <submittedName>
        <fullName evidence="7">MFS transporter</fullName>
    </submittedName>
</protein>
<evidence type="ECO:0000256" key="5">
    <source>
        <dbReference type="ARBA" id="ARBA00022989"/>
    </source>
</evidence>
<keyword evidence="4" id="KW-0812">Transmembrane</keyword>
<dbReference type="CDD" id="cd06173">
    <property type="entry name" value="MFS_MefA_like"/>
    <property type="match status" value="1"/>
</dbReference>
<dbReference type="RefSeq" id="WP_067026178.1">
    <property type="nucleotide sequence ID" value="NZ_CP038256.1"/>
</dbReference>
<organism evidence="7 8">
    <name type="scientific">Microbacterium sediminis</name>
    <dbReference type="NCBI Taxonomy" id="904291"/>
    <lineage>
        <taxon>Bacteria</taxon>
        <taxon>Bacillati</taxon>
        <taxon>Actinomycetota</taxon>
        <taxon>Actinomycetes</taxon>
        <taxon>Micrococcales</taxon>
        <taxon>Microbacteriaceae</taxon>
        <taxon>Microbacterium</taxon>
    </lineage>
</organism>
<evidence type="ECO:0000256" key="6">
    <source>
        <dbReference type="ARBA" id="ARBA00023136"/>
    </source>
</evidence>
<dbReference type="PROSITE" id="PS50850">
    <property type="entry name" value="MFS"/>
    <property type="match status" value="1"/>
</dbReference>
<dbReference type="PANTHER" id="PTHR23513:SF9">
    <property type="entry name" value="ENTEROBACTIN EXPORTER ENTS"/>
    <property type="match status" value="1"/>
</dbReference>
<dbReference type="InterPro" id="IPR036259">
    <property type="entry name" value="MFS_trans_sf"/>
</dbReference>
<dbReference type="Pfam" id="PF05977">
    <property type="entry name" value="MFS_3"/>
    <property type="match status" value="1"/>
</dbReference>
<dbReference type="InterPro" id="IPR010290">
    <property type="entry name" value="TM_effector"/>
</dbReference>
<dbReference type="GO" id="GO:0005886">
    <property type="term" value="C:plasma membrane"/>
    <property type="evidence" value="ECO:0007669"/>
    <property type="project" value="UniProtKB-SubCell"/>
</dbReference>
<evidence type="ECO:0000256" key="3">
    <source>
        <dbReference type="ARBA" id="ARBA00022475"/>
    </source>
</evidence>
<evidence type="ECO:0000256" key="2">
    <source>
        <dbReference type="ARBA" id="ARBA00022448"/>
    </source>
</evidence>
<dbReference type="Proteomes" id="UP000093355">
    <property type="component" value="Unassembled WGS sequence"/>
</dbReference>
<evidence type="ECO:0000313" key="7">
    <source>
        <dbReference type="EMBL" id="OCG73866.1"/>
    </source>
</evidence>
<dbReference type="SUPFAM" id="SSF103473">
    <property type="entry name" value="MFS general substrate transporter"/>
    <property type="match status" value="1"/>
</dbReference>
<keyword evidence="8" id="KW-1185">Reference proteome</keyword>
<gene>
    <name evidence="7" type="ORF">A7J15_06510</name>
</gene>
<accession>A0A1B9NB98</accession>
<evidence type="ECO:0000256" key="4">
    <source>
        <dbReference type="ARBA" id="ARBA00022692"/>
    </source>
</evidence>
<name>A0A1B9NB98_9MICO</name>
<dbReference type="PANTHER" id="PTHR23513">
    <property type="entry name" value="INTEGRAL MEMBRANE EFFLUX PROTEIN-RELATED"/>
    <property type="match status" value="1"/>
</dbReference>
<proteinExistence type="predicted"/>
<keyword evidence="2" id="KW-0813">Transport</keyword>
<dbReference type="AlphaFoldDB" id="A0A1B9NB98"/>
<dbReference type="Gene3D" id="1.20.1250.20">
    <property type="entry name" value="MFS general substrate transporter like domains"/>
    <property type="match status" value="1"/>
</dbReference>
<dbReference type="EMBL" id="LXMD01000023">
    <property type="protein sequence ID" value="OCG73866.1"/>
    <property type="molecule type" value="Genomic_DNA"/>
</dbReference>
<comment type="subcellular location">
    <subcellularLocation>
        <location evidence="1">Cell inner membrane</location>
        <topology evidence="1">Multi-pass membrane protein</topology>
    </subcellularLocation>
</comment>
<keyword evidence="3" id="KW-1003">Cell membrane</keyword>
<dbReference type="STRING" id="904291.A7J15_06510"/>
<reference evidence="7 8" key="1">
    <citation type="submission" date="2016-05" db="EMBL/GenBank/DDBJ databases">
        <authorList>
            <person name="Lavstsen T."/>
            <person name="Jespersen J.S."/>
        </authorList>
    </citation>
    <scope>NUCLEOTIDE SEQUENCE [LARGE SCALE GENOMIC DNA]</scope>
    <source>
        <strain evidence="7 8">YLB-01</strain>
    </source>
</reference>
<comment type="caution">
    <text evidence="7">The sequence shown here is derived from an EMBL/GenBank/DDBJ whole genome shotgun (WGS) entry which is preliminary data.</text>
</comment>
<dbReference type="OrthoDB" id="5494559at2"/>
<sequence length="440" mass="46038">MTSPAPHQEHRSALIDLRPLTQHPAFARLWIGNLLGGLGGQLTIMAVMLHMYALTGSDMAVAMIAFAGLLPMIVAGLYGGMLADFFDRRIVALSAASVTWVSTAMLALLAWTGGVNEWWLYALSIVNSAANSIVGATKSAMTPKLVGKELVPAAAALNGMTMGLMVMAGPALGGVLVALFSYPVTYTIDVILMLSLFLGLWTLPSLKPEGSAATPGLKSLRQGLAFLQGAPNIRMQYVMDIVAMTFGHPVAILPAVGVLVLGGGEITTGFLTAAIAIGTVLSSVFSGRLGAVRRQGVGIARAIQVFGVCTLLFGLTLLAARFGWFADGPIDAQHANVTLIVLACIFLAGTGAADNVSAVFRQTMMQQAVPDEFRGRLQGVFIVVVAGGPRVGALYYGTLATLFAHWVPAVAGGMIIVALIALLLRASTTFRAYDSLEPRP</sequence>
<keyword evidence="6" id="KW-0472">Membrane</keyword>
<dbReference type="InterPro" id="IPR020846">
    <property type="entry name" value="MFS_dom"/>
</dbReference>
<keyword evidence="5" id="KW-1133">Transmembrane helix</keyword>
<evidence type="ECO:0000256" key="1">
    <source>
        <dbReference type="ARBA" id="ARBA00004429"/>
    </source>
</evidence>